<protein>
    <submittedName>
        <fullName evidence="2">DUF4347 domain-containing protein</fullName>
    </submittedName>
</protein>
<evidence type="ECO:0000259" key="1">
    <source>
        <dbReference type="Pfam" id="PF14252"/>
    </source>
</evidence>
<feature type="domain" description="DUF4347" evidence="1">
    <location>
        <begin position="43"/>
        <end position="162"/>
    </location>
</feature>
<evidence type="ECO:0000313" key="3">
    <source>
        <dbReference type="Proteomes" id="UP001597512"/>
    </source>
</evidence>
<evidence type="ECO:0000313" key="2">
    <source>
        <dbReference type="EMBL" id="MFD2934193.1"/>
    </source>
</evidence>
<dbReference type="InterPro" id="IPR025592">
    <property type="entry name" value="DUF4347"/>
</dbReference>
<dbReference type="RefSeq" id="WP_381499633.1">
    <property type="nucleotide sequence ID" value="NZ_JBHUOM010000002.1"/>
</dbReference>
<dbReference type="Proteomes" id="UP001597512">
    <property type="component" value="Unassembled WGS sequence"/>
</dbReference>
<keyword evidence="3" id="KW-1185">Reference proteome</keyword>
<reference evidence="3" key="1">
    <citation type="journal article" date="2019" name="Int. J. Syst. Evol. Microbiol.">
        <title>The Global Catalogue of Microorganisms (GCM) 10K type strain sequencing project: providing services to taxonomists for standard genome sequencing and annotation.</title>
        <authorList>
            <consortium name="The Broad Institute Genomics Platform"/>
            <consortium name="The Broad Institute Genome Sequencing Center for Infectious Disease"/>
            <person name="Wu L."/>
            <person name="Ma J."/>
        </authorList>
    </citation>
    <scope>NUCLEOTIDE SEQUENCE [LARGE SCALE GENOMIC DNA]</scope>
    <source>
        <strain evidence="3">KCTC 52490</strain>
    </source>
</reference>
<sequence>MPQYVHVFDMTDSNLGSDRRQRVRNSGKANGITPVIIEMYGMSNGIAQMVSDIRQQVSSGQMRLLAIWGHGWSGGQLIAAGANAQEGVDEGSAMWSSNLEDYRPILQQLRPLFTSGGRVELRGCQVASGVAGENFMIALARILNKPVYAATDIQGGLAGLKWDPDQLWNGPLVLANPDGSLACSLYTSLAD</sequence>
<accession>A0ABW6AJ77</accession>
<name>A0ABW6AJ77_9BACT</name>
<proteinExistence type="predicted"/>
<gene>
    <name evidence="2" type="ORF">ACFS25_10395</name>
</gene>
<comment type="caution">
    <text evidence="2">The sequence shown here is derived from an EMBL/GenBank/DDBJ whole genome shotgun (WGS) entry which is preliminary data.</text>
</comment>
<organism evidence="2 3">
    <name type="scientific">Spirosoma flavum</name>
    <dbReference type="NCBI Taxonomy" id="2048557"/>
    <lineage>
        <taxon>Bacteria</taxon>
        <taxon>Pseudomonadati</taxon>
        <taxon>Bacteroidota</taxon>
        <taxon>Cytophagia</taxon>
        <taxon>Cytophagales</taxon>
        <taxon>Cytophagaceae</taxon>
        <taxon>Spirosoma</taxon>
    </lineage>
</organism>
<dbReference type="EMBL" id="JBHUOM010000002">
    <property type="protein sequence ID" value="MFD2934193.1"/>
    <property type="molecule type" value="Genomic_DNA"/>
</dbReference>
<dbReference type="Pfam" id="PF14252">
    <property type="entry name" value="DUF4347"/>
    <property type="match status" value="1"/>
</dbReference>